<keyword evidence="1" id="KW-0472">Membrane</keyword>
<dbReference type="PANTHER" id="PTHR15020">
    <property type="entry name" value="FLAVIN REDUCTASE-RELATED"/>
    <property type="match status" value="1"/>
</dbReference>
<sequence>MDAAASSADETARDGGLTLVVGGAGRVGRLVCERLRATGRAVRVVTRDAESETARALRDAGCEVVGGDVGDEASMRAALSGCEGGCVIATFGAQRIGRVTDVVTNPSLRDAKHPRFVNYLGVATLARLSSEAGARKFVRVTGASVGYPAFDFIAVLLNVVLSMTIRWQLAGEMAVRAACEKSSMKYVVVRPGNLADFERCDEDESGNRRVVLGSGGARVEAGKISRCDVADVIVEALERQECENVTLTVAGLTNPSGGVRTELSWDPAKGMHWRTVETDATVREGRSYREDSMWTAVTPDSDALKEKAHRRYVAMFLALLAGIFVLLARGVFLLVRSFM</sequence>
<protein>
    <submittedName>
        <fullName evidence="3">NAD(P)-binding domain</fullName>
    </submittedName>
</protein>
<keyword evidence="1" id="KW-0812">Transmembrane</keyword>
<proteinExistence type="predicted"/>
<evidence type="ECO:0000313" key="4">
    <source>
        <dbReference type="Proteomes" id="UP000009170"/>
    </source>
</evidence>
<keyword evidence="4" id="KW-1185">Reference proteome</keyword>
<evidence type="ECO:0000256" key="1">
    <source>
        <dbReference type="SAM" id="Phobius"/>
    </source>
</evidence>
<dbReference type="SUPFAM" id="SSF51735">
    <property type="entry name" value="NAD(P)-binding Rossmann-fold domains"/>
    <property type="match status" value="1"/>
</dbReference>
<gene>
    <name evidence="3" type="ORF">OT_ostta03g03510</name>
</gene>
<dbReference type="KEGG" id="ota:OT_ostta03g03510"/>
<dbReference type="Pfam" id="PF13460">
    <property type="entry name" value="NAD_binding_10"/>
    <property type="match status" value="1"/>
</dbReference>
<evidence type="ECO:0000313" key="3">
    <source>
        <dbReference type="EMBL" id="CEF97196.1"/>
    </source>
</evidence>
<reference evidence="4" key="1">
    <citation type="journal article" date="2006" name="Proc. Natl. Acad. Sci. U.S.A.">
        <title>Genome analysis of the smallest free-living eukaryote Ostreococcus tauri unveils many unique features.</title>
        <authorList>
            <person name="Derelle E."/>
            <person name="Ferraz C."/>
            <person name="Rombauts S."/>
            <person name="Rouze P."/>
            <person name="Worden A.Z."/>
            <person name="Robbens S."/>
            <person name="Partensky F."/>
            <person name="Degroeve S."/>
            <person name="Echeynie S."/>
            <person name="Cooke R."/>
            <person name="Saeys Y."/>
            <person name="Wuyts J."/>
            <person name="Jabbari K."/>
            <person name="Bowler C."/>
            <person name="Panaud O."/>
            <person name="Piegu B."/>
            <person name="Ball S.G."/>
            <person name="Ral J.-P."/>
            <person name="Bouget F.-Y."/>
            <person name="Piganeau G."/>
            <person name="De Baets B."/>
            <person name="Picard A."/>
            <person name="Delseny M."/>
            <person name="Demaille J."/>
            <person name="Van de Peer Y."/>
            <person name="Moreau H."/>
        </authorList>
    </citation>
    <scope>NUCLEOTIDE SEQUENCE [LARGE SCALE GENOMIC DNA]</scope>
    <source>
        <strain evidence="4">OTTH 0595 / CCAP 157/2 / RCC745</strain>
    </source>
</reference>
<feature type="domain" description="NAD(P)-binding" evidence="2">
    <location>
        <begin position="22"/>
        <end position="239"/>
    </location>
</feature>
<keyword evidence="1" id="KW-1133">Transmembrane helix</keyword>
<dbReference type="STRING" id="70448.A0A090LZ39"/>
<dbReference type="OrthoDB" id="419598at2759"/>
<feature type="transmembrane region" description="Helical" evidence="1">
    <location>
        <begin position="312"/>
        <end position="335"/>
    </location>
</feature>
<reference evidence="3 4" key="2">
    <citation type="journal article" date="2014" name="BMC Genomics">
        <title>An improved genome of the model marine alga Ostreococcus tauri unfolds by assessing Illumina de novo assemblies.</title>
        <authorList>
            <person name="Blanc-Mathieu R."/>
            <person name="Verhelst B."/>
            <person name="Derelle E."/>
            <person name="Rombauts S."/>
            <person name="Bouget F.Y."/>
            <person name="Carre I."/>
            <person name="Chateau A."/>
            <person name="Eyre-Walker A."/>
            <person name="Grimsley N."/>
            <person name="Moreau H."/>
            <person name="Piegu B."/>
            <person name="Rivals E."/>
            <person name="Schackwitz W."/>
            <person name="Van de Peer Y."/>
            <person name="Piganeau G."/>
        </authorList>
    </citation>
    <scope>NUCLEOTIDE SEQUENCE [LARGE SCALE GENOMIC DNA]</scope>
    <source>
        <strain evidence="4">OTTH 0595 / CCAP 157/2 / RCC745</strain>
    </source>
</reference>
<dbReference type="InParanoid" id="A0A090LZ39"/>
<dbReference type="RefSeq" id="XP_003078261.2">
    <property type="nucleotide sequence ID" value="XM_003078213.2"/>
</dbReference>
<dbReference type="Proteomes" id="UP000009170">
    <property type="component" value="Unassembled WGS sequence"/>
</dbReference>
<dbReference type="EMBL" id="CAID01000003">
    <property type="protein sequence ID" value="CEF97196.1"/>
    <property type="molecule type" value="Genomic_DNA"/>
</dbReference>
<comment type="caution">
    <text evidence="3">The sequence shown here is derived from an EMBL/GenBank/DDBJ whole genome shotgun (WGS) entry which is preliminary data.</text>
</comment>
<dbReference type="PANTHER" id="PTHR15020:SF11">
    <property type="entry name" value="OS06G0360300 PROTEIN"/>
    <property type="match status" value="1"/>
</dbReference>
<dbReference type="Gene3D" id="3.40.50.720">
    <property type="entry name" value="NAD(P)-binding Rossmann-like Domain"/>
    <property type="match status" value="1"/>
</dbReference>
<accession>A0A090LZ39</accession>
<name>A0A090LZ39_OSTTA</name>
<dbReference type="InterPro" id="IPR036291">
    <property type="entry name" value="NAD(P)-bd_dom_sf"/>
</dbReference>
<dbReference type="AlphaFoldDB" id="A0A090LZ39"/>
<dbReference type="GeneID" id="9833767"/>
<evidence type="ECO:0000259" key="2">
    <source>
        <dbReference type="Pfam" id="PF13460"/>
    </source>
</evidence>
<organism evidence="3 4">
    <name type="scientific">Ostreococcus tauri</name>
    <name type="common">Marine green alga</name>
    <dbReference type="NCBI Taxonomy" id="70448"/>
    <lineage>
        <taxon>Eukaryota</taxon>
        <taxon>Viridiplantae</taxon>
        <taxon>Chlorophyta</taxon>
        <taxon>Mamiellophyceae</taxon>
        <taxon>Mamiellales</taxon>
        <taxon>Bathycoccaceae</taxon>
        <taxon>Ostreococcus</taxon>
    </lineage>
</organism>
<dbReference type="InterPro" id="IPR016040">
    <property type="entry name" value="NAD(P)-bd_dom"/>
</dbReference>